<comment type="cofactor">
    <cofactor evidence="1">
        <name>Mg(2+)</name>
        <dbReference type="ChEBI" id="CHEBI:18420"/>
    </cofactor>
</comment>
<gene>
    <name evidence="4" type="ORF">C0068_14425</name>
</gene>
<accession>A0A2S4HDX9</accession>
<evidence type="ECO:0000256" key="3">
    <source>
        <dbReference type="ARBA" id="ARBA00022842"/>
    </source>
</evidence>
<dbReference type="PANTHER" id="PTHR46470:SF4">
    <property type="entry name" value="5-AMINO-6-(5-PHOSPHO-D-RIBITYLAMINO)URACIL PHOSPHATASE YIGB"/>
    <property type="match status" value="1"/>
</dbReference>
<dbReference type="Gene3D" id="3.40.50.1000">
    <property type="entry name" value="HAD superfamily/HAD-like"/>
    <property type="match status" value="1"/>
</dbReference>
<dbReference type="GO" id="GO:0016787">
    <property type="term" value="F:hydrolase activity"/>
    <property type="evidence" value="ECO:0007669"/>
    <property type="project" value="UniProtKB-KW"/>
</dbReference>
<organism evidence="4 5">
    <name type="scientific">Zhongshania marina</name>
    <dbReference type="NCBI Taxonomy" id="2304603"/>
    <lineage>
        <taxon>Bacteria</taxon>
        <taxon>Pseudomonadati</taxon>
        <taxon>Pseudomonadota</taxon>
        <taxon>Gammaproteobacteria</taxon>
        <taxon>Cellvibrionales</taxon>
        <taxon>Spongiibacteraceae</taxon>
        <taxon>Zhongshania</taxon>
    </lineage>
</organism>
<keyword evidence="3" id="KW-0460">Magnesium</keyword>
<dbReference type="SFLD" id="SFLDS00003">
    <property type="entry name" value="Haloacid_Dehalogenase"/>
    <property type="match status" value="1"/>
</dbReference>
<dbReference type="OrthoDB" id="367448at2"/>
<dbReference type="GO" id="GO:0009231">
    <property type="term" value="P:riboflavin biosynthetic process"/>
    <property type="evidence" value="ECO:0007669"/>
    <property type="project" value="TreeGrafter"/>
</dbReference>
<protein>
    <submittedName>
        <fullName evidence="4">HAD family hydrolase</fullName>
    </submittedName>
</protein>
<name>A0A2S4HDX9_9GAMM</name>
<proteinExistence type="predicted"/>
<dbReference type="InterPro" id="IPR023214">
    <property type="entry name" value="HAD_sf"/>
</dbReference>
<dbReference type="EMBL" id="PQGG01000031">
    <property type="protein sequence ID" value="POP52192.1"/>
    <property type="molecule type" value="Genomic_DNA"/>
</dbReference>
<dbReference type="PANTHER" id="PTHR46470">
    <property type="entry name" value="N-ACYLNEURAMINATE-9-PHOSPHATASE"/>
    <property type="match status" value="1"/>
</dbReference>
<evidence type="ECO:0000256" key="2">
    <source>
        <dbReference type="ARBA" id="ARBA00022801"/>
    </source>
</evidence>
<dbReference type="SFLD" id="SFLDG01129">
    <property type="entry name" value="C1.5:_HAD__Beta-PGM__Phosphata"/>
    <property type="match status" value="1"/>
</dbReference>
<dbReference type="Proteomes" id="UP000237222">
    <property type="component" value="Unassembled WGS sequence"/>
</dbReference>
<dbReference type="NCBIfam" id="TIGR01549">
    <property type="entry name" value="HAD-SF-IA-v1"/>
    <property type="match status" value="1"/>
</dbReference>
<reference evidence="4" key="1">
    <citation type="submission" date="2018-01" db="EMBL/GenBank/DDBJ databases">
        <authorList>
            <person name="Yu X.-D."/>
        </authorList>
    </citation>
    <scope>NUCLEOTIDE SEQUENCE</scope>
    <source>
        <strain evidence="4">ZX-21</strain>
    </source>
</reference>
<dbReference type="RefSeq" id="WP_103685174.1">
    <property type="nucleotide sequence ID" value="NZ_PQGG01000031.1"/>
</dbReference>
<dbReference type="NCBIfam" id="TIGR01509">
    <property type="entry name" value="HAD-SF-IA-v3"/>
    <property type="match status" value="1"/>
</dbReference>
<evidence type="ECO:0000256" key="1">
    <source>
        <dbReference type="ARBA" id="ARBA00001946"/>
    </source>
</evidence>
<dbReference type="InterPro" id="IPR006439">
    <property type="entry name" value="HAD-SF_hydro_IA"/>
</dbReference>
<evidence type="ECO:0000313" key="4">
    <source>
        <dbReference type="EMBL" id="POP52192.1"/>
    </source>
</evidence>
<dbReference type="Gene3D" id="1.20.120.1600">
    <property type="match status" value="1"/>
</dbReference>
<dbReference type="SUPFAM" id="SSF56784">
    <property type="entry name" value="HAD-like"/>
    <property type="match status" value="1"/>
</dbReference>
<evidence type="ECO:0000313" key="5">
    <source>
        <dbReference type="Proteomes" id="UP000237222"/>
    </source>
</evidence>
<sequence length="234" mass="26253">MKKIKLLCFDLDDTLWLSKPVIQRAEQVFYTYLTSAAPALVERFSPEALRAHRLDFLKRHPTFAHQISQWRIASLSDALTLCGYKTQSTVIAQEAFAQFIAARQQVTLFPHCEEVIRQLSKTYTLISLTNGNADLSQQPVGQYFHANYQAEHVNAAKPEPALFLKALEIAGCKPEEAIHIGDHAIDDIRGANAVGLLTIQACLKADSPEPDALADERFNDWRELPIKIEQLVQG</sequence>
<keyword evidence="2 4" id="KW-0378">Hydrolase</keyword>
<dbReference type="AlphaFoldDB" id="A0A2S4HDX9"/>
<dbReference type="InterPro" id="IPR036412">
    <property type="entry name" value="HAD-like_sf"/>
</dbReference>
<dbReference type="InterPro" id="IPR051400">
    <property type="entry name" value="HAD-like_hydrolase"/>
</dbReference>
<dbReference type="Pfam" id="PF00702">
    <property type="entry name" value="Hydrolase"/>
    <property type="match status" value="1"/>
</dbReference>
<comment type="caution">
    <text evidence="4">The sequence shown here is derived from an EMBL/GenBank/DDBJ whole genome shotgun (WGS) entry which is preliminary data.</text>
</comment>